<dbReference type="EMBL" id="KI913954">
    <property type="protein sequence ID" value="ETW07813.1"/>
    <property type="molecule type" value="Genomic_DNA"/>
</dbReference>
<proteinExistence type="predicted"/>
<protein>
    <submittedName>
        <fullName evidence="2">Uncharacterized protein</fullName>
    </submittedName>
</protein>
<dbReference type="GeneID" id="20079291"/>
<dbReference type="RefSeq" id="XP_008863906.1">
    <property type="nucleotide sequence ID" value="XM_008865684.1"/>
</dbReference>
<feature type="region of interest" description="Disordered" evidence="1">
    <location>
        <begin position="1"/>
        <end position="25"/>
    </location>
</feature>
<evidence type="ECO:0000256" key="1">
    <source>
        <dbReference type="SAM" id="MobiDB-lite"/>
    </source>
</evidence>
<organism evidence="2">
    <name type="scientific">Aphanomyces invadans</name>
    <dbReference type="NCBI Taxonomy" id="157072"/>
    <lineage>
        <taxon>Eukaryota</taxon>
        <taxon>Sar</taxon>
        <taxon>Stramenopiles</taxon>
        <taxon>Oomycota</taxon>
        <taxon>Saprolegniomycetes</taxon>
        <taxon>Saprolegniales</taxon>
        <taxon>Verrucalvaceae</taxon>
        <taxon>Aphanomyces</taxon>
    </lineage>
</organism>
<dbReference type="VEuPathDB" id="FungiDB:H310_02241"/>
<evidence type="ECO:0000313" key="2">
    <source>
        <dbReference type="EMBL" id="ETW07813.1"/>
    </source>
</evidence>
<gene>
    <name evidence="2" type="ORF">H310_02241</name>
</gene>
<accession>A0A024UQ90</accession>
<reference evidence="2" key="1">
    <citation type="submission" date="2013-12" db="EMBL/GenBank/DDBJ databases">
        <title>The Genome Sequence of Aphanomyces invadans NJM9701.</title>
        <authorList>
            <consortium name="The Broad Institute Genomics Platform"/>
            <person name="Russ C."/>
            <person name="Tyler B."/>
            <person name="van West P."/>
            <person name="Dieguez-Uribeondo J."/>
            <person name="Young S.K."/>
            <person name="Zeng Q."/>
            <person name="Gargeya S."/>
            <person name="Fitzgerald M."/>
            <person name="Abouelleil A."/>
            <person name="Alvarado L."/>
            <person name="Chapman S.B."/>
            <person name="Gainer-Dewar J."/>
            <person name="Goldberg J."/>
            <person name="Griggs A."/>
            <person name="Gujja S."/>
            <person name="Hansen M."/>
            <person name="Howarth C."/>
            <person name="Imamovic A."/>
            <person name="Ireland A."/>
            <person name="Larimer J."/>
            <person name="McCowan C."/>
            <person name="Murphy C."/>
            <person name="Pearson M."/>
            <person name="Poon T.W."/>
            <person name="Priest M."/>
            <person name="Roberts A."/>
            <person name="Saif S."/>
            <person name="Shea T."/>
            <person name="Sykes S."/>
            <person name="Wortman J."/>
            <person name="Nusbaum C."/>
            <person name="Birren B."/>
        </authorList>
    </citation>
    <scope>NUCLEOTIDE SEQUENCE [LARGE SCALE GENOMIC DNA]</scope>
    <source>
        <strain evidence="2">NJM9701</strain>
    </source>
</reference>
<sequence>MPRRKPNDGQVSTTPSSWKPLIRPSTDPTRHDALVDTCGFTVPLHSFCFALTPPACHALWPSRPFMKEWVTITRGLQKPWTDHTVAPGRMHWGLAGVLYAVRHGWWSHHVDGLGVRKHGLRHHRVLGVSHHVGLVYRRVRWRRHHVRQWLGRVGVARAGFELVQRTGVRWRHVRLGSRRHFRRQAQVHQIASWHNKASGRLLLGLSLRLLLKLLRLLLEWLRLLVKLLRLLVKWMRLLMKLLRLLEKLLRVWGTKMVLLLLGRRLRGIQRVEREPGQFCRNNLSEPSSRAEYVRSMVDNGLGASKTAAVVGGVGAIVRDSTPRRSTTSEAGAALSPFFPAFFLLAFLGSAPEGAATAANLDASSAYEYAFLDTFATVFLVFFLSSGADSVDASLSDSTATCFLVDEVFFVAFFLDLVSISLSSSSEEAMTSGFLTALERTLVDFFLTSLSSDDSSLSSSSSSSLSDEVAGRREDLDLCFLLLLNDLDVLPDFLCVGKGPDEALALYDDGLSEYVDVGRYESEY</sequence>
<dbReference type="AlphaFoldDB" id="A0A024UQ90"/>
<name>A0A024UQ90_9STRA</name>